<feature type="binding site" evidence="4">
    <location>
        <position position="145"/>
    </location>
    <ligand>
        <name>Mg(2+)</name>
        <dbReference type="ChEBI" id="CHEBI:18420"/>
    </ligand>
</feature>
<evidence type="ECO:0000256" key="2">
    <source>
        <dbReference type="ARBA" id="ARBA00022801"/>
    </source>
</evidence>
<dbReference type="SUPFAM" id="SSF53335">
    <property type="entry name" value="S-adenosyl-L-methionine-dependent methyltransferases"/>
    <property type="match status" value="1"/>
</dbReference>
<dbReference type="GO" id="GO:0046872">
    <property type="term" value="F:metal ion binding"/>
    <property type="evidence" value="ECO:0007669"/>
    <property type="project" value="UniProtKB-KW"/>
</dbReference>
<protein>
    <recommendedName>
        <fullName evidence="4">Ubiquinone biosynthesis O-methyltransferase, mitochondrial</fullName>
    </recommendedName>
    <alternativeName>
        <fullName evidence="4">3-demethylubiquinol 3-O-methyltransferase</fullName>
        <ecNumber evidence="4">2.1.1.64</ecNumber>
    </alternativeName>
    <alternativeName>
        <fullName evidence="4">3-demethylubiquinone 3-O-methyltransferase</fullName>
        <ecNumber evidence="4">2.1.1.-</ecNumber>
    </alternativeName>
    <alternativeName>
        <fullName evidence="4">Polyprenyldihydroxybenzoate methyltransferase</fullName>
        <ecNumber evidence="4">2.1.1.114</ecNumber>
    </alternativeName>
</protein>
<dbReference type="CDD" id="cd14514">
    <property type="entry name" value="DUSP14-like"/>
    <property type="match status" value="1"/>
</dbReference>
<comment type="similarity">
    <text evidence="1">Belongs to the protein-tyrosine phosphatase family. Non-receptor class dual specificity subfamily.</text>
</comment>
<dbReference type="InterPro" id="IPR000387">
    <property type="entry name" value="Tyr_Pase_dom"/>
</dbReference>
<feature type="binding site" evidence="4">
    <location>
        <position position="44"/>
    </location>
    <ligand>
        <name>S-adenosyl-L-methionine</name>
        <dbReference type="ChEBI" id="CHEBI:59789"/>
    </ligand>
</feature>
<dbReference type="Proteomes" id="UP000014500">
    <property type="component" value="Unassembled WGS sequence"/>
</dbReference>
<keyword evidence="9" id="KW-1185">Reference proteome</keyword>
<comment type="catalytic activity">
    <reaction evidence="4">
        <text>a 3,4-dihydroxy-5-(all-trans-polyprenyl)benzoate + S-adenosyl-L-methionine = a 4-hydroxy-3-methoxy-5-(all-trans-polyprenyl)benzoate + S-adenosyl-L-homocysteine + H(+)</text>
        <dbReference type="Rhea" id="RHEA:44452"/>
        <dbReference type="Rhea" id="RHEA-COMP:10930"/>
        <dbReference type="Rhea" id="RHEA-COMP:10931"/>
        <dbReference type="ChEBI" id="CHEBI:15378"/>
        <dbReference type="ChEBI" id="CHEBI:57856"/>
        <dbReference type="ChEBI" id="CHEBI:59789"/>
        <dbReference type="ChEBI" id="CHEBI:64694"/>
        <dbReference type="ChEBI" id="CHEBI:84443"/>
        <dbReference type="EC" id="2.1.1.114"/>
    </reaction>
</comment>
<comment type="function">
    <text evidence="4">O-methyltransferase required for two non-consecutive steps during ubiquinone biosynthesis. Catalyzes the 2 O-methylation of 3,4-dihydroxy-5-(all-trans-polyprenyl)benzoic acid into 4-hydroxy-3-methoxy-5-(all-trans-polyprenyl)benzoic acid. Also catalyzes the last step of ubiquinone biosynthesis by mediating methylation of 3-demethylubiquinone into ubiquinone. Also able to mediate the methylation of 3-demethylubiquinol into ubiquinol.</text>
</comment>
<reference evidence="8" key="2">
    <citation type="submission" date="2015-02" db="UniProtKB">
        <authorList>
            <consortium name="EnsemblMetazoa"/>
        </authorList>
    </citation>
    <scope>IDENTIFICATION</scope>
</reference>
<keyword evidence="4" id="KW-0949">S-adenosyl-L-methionine</keyword>
<keyword evidence="4" id="KW-0496">Mitochondrion</keyword>
<dbReference type="CDD" id="cd02440">
    <property type="entry name" value="AdoMet_MTases"/>
    <property type="match status" value="1"/>
</dbReference>
<dbReference type="EC" id="2.1.1.64" evidence="4"/>
<dbReference type="Gene3D" id="3.90.190.10">
    <property type="entry name" value="Protein tyrosine phosphatase superfamily"/>
    <property type="match status" value="1"/>
</dbReference>
<keyword evidence="2" id="KW-0378">Hydrolase</keyword>
<evidence type="ECO:0000256" key="3">
    <source>
        <dbReference type="ARBA" id="ARBA00022912"/>
    </source>
</evidence>
<feature type="region of interest" description="Disordered" evidence="5">
    <location>
        <begin position="390"/>
        <end position="425"/>
    </location>
</feature>
<evidence type="ECO:0000259" key="7">
    <source>
        <dbReference type="PROSITE" id="PS50056"/>
    </source>
</evidence>
<evidence type="ECO:0000259" key="6">
    <source>
        <dbReference type="PROSITE" id="PS50054"/>
    </source>
</evidence>
<dbReference type="HOGENOM" id="CLU_387006_0_0_1"/>
<proteinExistence type="inferred from homology"/>
<evidence type="ECO:0000256" key="1">
    <source>
        <dbReference type="ARBA" id="ARBA00008601"/>
    </source>
</evidence>
<comment type="catalytic activity">
    <reaction evidence="4">
        <text>a 3-demethylubiquinol + S-adenosyl-L-methionine = a ubiquinol + S-adenosyl-L-homocysteine + H(+)</text>
        <dbReference type="Rhea" id="RHEA:44380"/>
        <dbReference type="Rhea" id="RHEA-COMP:9566"/>
        <dbReference type="Rhea" id="RHEA-COMP:10914"/>
        <dbReference type="ChEBI" id="CHEBI:15378"/>
        <dbReference type="ChEBI" id="CHEBI:17976"/>
        <dbReference type="ChEBI" id="CHEBI:57856"/>
        <dbReference type="ChEBI" id="CHEBI:59789"/>
        <dbReference type="ChEBI" id="CHEBI:84422"/>
        <dbReference type="EC" id="2.1.1.64"/>
    </reaction>
</comment>
<dbReference type="InterPro" id="IPR029021">
    <property type="entry name" value="Prot-tyrosine_phosphatase-like"/>
</dbReference>
<keyword evidence="4" id="KW-0460">Magnesium</keyword>
<dbReference type="EMBL" id="JH431789">
    <property type="status" value="NOT_ANNOTATED_CDS"/>
    <property type="molecule type" value="Genomic_DNA"/>
</dbReference>
<evidence type="ECO:0000256" key="4">
    <source>
        <dbReference type="HAMAP-Rule" id="MF_03190"/>
    </source>
</evidence>
<dbReference type="InterPro" id="IPR020420">
    <property type="entry name" value="Atypical_DUSP_subfamB"/>
</dbReference>
<evidence type="ECO:0000313" key="9">
    <source>
        <dbReference type="Proteomes" id="UP000014500"/>
    </source>
</evidence>
<dbReference type="SMART" id="SM00195">
    <property type="entry name" value="DSPc"/>
    <property type="match status" value="1"/>
</dbReference>
<dbReference type="InterPro" id="IPR029063">
    <property type="entry name" value="SAM-dependent_MTases_sf"/>
</dbReference>
<keyword evidence="3" id="KW-0904">Protein phosphatase</keyword>
<dbReference type="InterPro" id="IPR013216">
    <property type="entry name" value="Methyltransf_11"/>
</dbReference>
<keyword evidence="4" id="KW-0999">Mitochondrion inner membrane</keyword>
<comment type="catalytic activity">
    <reaction evidence="4">
        <text>a 3-demethylubiquinone + S-adenosyl-L-methionine = a ubiquinone + S-adenosyl-L-homocysteine</text>
        <dbReference type="Rhea" id="RHEA:81215"/>
        <dbReference type="Rhea" id="RHEA-COMP:9565"/>
        <dbReference type="Rhea" id="RHEA-COMP:19654"/>
        <dbReference type="ChEBI" id="CHEBI:16389"/>
        <dbReference type="ChEBI" id="CHEBI:57856"/>
        <dbReference type="ChEBI" id="CHEBI:59789"/>
        <dbReference type="ChEBI" id="CHEBI:231825"/>
    </reaction>
</comment>
<dbReference type="PROSITE" id="PS50056">
    <property type="entry name" value="TYR_PHOSPHATASE_2"/>
    <property type="match status" value="1"/>
</dbReference>
<feature type="domain" description="Tyrosine-protein phosphatase" evidence="6">
    <location>
        <begin position="541"/>
        <end position="681"/>
    </location>
</feature>
<feature type="binding site" evidence="4">
    <location>
        <position position="72"/>
    </location>
    <ligand>
        <name>S-adenosyl-L-methionine</name>
        <dbReference type="ChEBI" id="CHEBI:59789"/>
    </ligand>
</feature>
<dbReference type="InterPro" id="IPR020422">
    <property type="entry name" value="TYR_PHOSPHATASE_DUAL_dom"/>
</dbReference>
<comment type="subcellular location">
    <subcellularLocation>
        <location evidence="4">Mitochondrion inner membrane</location>
        <topology evidence="4">Peripheral membrane protein</topology>
        <orientation evidence="4">Matrix side</orientation>
    </subcellularLocation>
</comment>
<dbReference type="InterPro" id="IPR010233">
    <property type="entry name" value="UbiG_MeTrfase"/>
</dbReference>
<comment type="similarity">
    <text evidence="4">Belongs to the class I-like SAM-binding methyltransferase superfamily. UbiG/COQ3 family.</text>
</comment>
<keyword evidence="4" id="KW-0808">Transferase</keyword>
<dbReference type="HAMAP" id="MF_00472">
    <property type="entry name" value="UbiG"/>
    <property type="match status" value="1"/>
</dbReference>
<dbReference type="UniPathway" id="UPA00232"/>
<dbReference type="eggNOG" id="KOG1270">
    <property type="taxonomic scope" value="Eukaryota"/>
</dbReference>
<dbReference type="SUPFAM" id="SSF52799">
    <property type="entry name" value="(Phosphotyrosine protein) phosphatases II"/>
    <property type="match status" value="1"/>
</dbReference>
<organism evidence="8 9">
    <name type="scientific">Strigamia maritima</name>
    <name type="common">European centipede</name>
    <name type="synonym">Geophilus maritimus</name>
    <dbReference type="NCBI Taxonomy" id="126957"/>
    <lineage>
        <taxon>Eukaryota</taxon>
        <taxon>Metazoa</taxon>
        <taxon>Ecdysozoa</taxon>
        <taxon>Arthropoda</taxon>
        <taxon>Myriapoda</taxon>
        <taxon>Chilopoda</taxon>
        <taxon>Pleurostigmophora</taxon>
        <taxon>Geophilomorpha</taxon>
        <taxon>Linotaeniidae</taxon>
        <taxon>Strigamia</taxon>
    </lineage>
</organism>
<dbReference type="Gene3D" id="3.40.50.150">
    <property type="entry name" value="Vaccinia Virus protein VP39"/>
    <property type="match status" value="1"/>
</dbReference>
<dbReference type="PROSITE" id="PS50054">
    <property type="entry name" value="TYR_PHOSPHATASE_DUAL"/>
    <property type="match status" value="1"/>
</dbReference>
<dbReference type="GO" id="GO:0031314">
    <property type="term" value="C:extrinsic component of mitochondrial inner membrane"/>
    <property type="evidence" value="ECO:0007669"/>
    <property type="project" value="UniProtKB-UniRule"/>
</dbReference>
<dbReference type="PANTHER" id="PTHR45961:SF6">
    <property type="entry name" value="IP21249P"/>
    <property type="match status" value="1"/>
</dbReference>
<dbReference type="EC" id="2.1.1.114" evidence="4"/>
<evidence type="ECO:0000313" key="8">
    <source>
        <dbReference type="EnsemblMetazoa" id="SMAR007462-PA"/>
    </source>
</evidence>
<dbReference type="EC" id="2.1.1.-" evidence="4"/>
<dbReference type="InterPro" id="IPR000340">
    <property type="entry name" value="Dual-sp_phosphatase_cat-dom"/>
</dbReference>
<dbReference type="Pfam" id="PF00782">
    <property type="entry name" value="DSPc"/>
    <property type="match status" value="1"/>
</dbReference>
<dbReference type="GO" id="GO:0017017">
    <property type="term" value="F:MAP kinase tyrosine/serine/threonine phosphatase activity"/>
    <property type="evidence" value="ECO:0007669"/>
    <property type="project" value="InterPro"/>
</dbReference>
<dbReference type="GO" id="GO:0032259">
    <property type="term" value="P:methylation"/>
    <property type="evidence" value="ECO:0007669"/>
    <property type="project" value="UniProtKB-KW"/>
</dbReference>
<dbReference type="GO" id="GO:0120537">
    <property type="term" value="F:3-demethylubiquinone 3-O-methyltransferase activity"/>
    <property type="evidence" value="ECO:0007669"/>
    <property type="project" value="RHEA"/>
</dbReference>
<dbReference type="PANTHER" id="PTHR45961">
    <property type="entry name" value="IP21249P"/>
    <property type="match status" value="1"/>
</dbReference>
<evidence type="ECO:0000256" key="5">
    <source>
        <dbReference type="SAM" id="MobiDB-lite"/>
    </source>
</evidence>
<dbReference type="EnsemblMetazoa" id="SMAR007462-RA">
    <property type="protein sequence ID" value="SMAR007462-PA"/>
    <property type="gene ID" value="SMAR007462"/>
</dbReference>
<comment type="pathway">
    <text evidence="4">Cofactor biosynthesis; ubiquinone biosynthesis.</text>
</comment>
<dbReference type="STRING" id="126957.T1J1P0"/>
<dbReference type="NCBIfam" id="TIGR01983">
    <property type="entry name" value="UbiG"/>
    <property type="match status" value="1"/>
</dbReference>
<feature type="domain" description="Tyrosine specific protein phosphatases" evidence="7">
    <location>
        <begin position="601"/>
        <end position="660"/>
    </location>
</feature>
<feature type="binding site" evidence="4">
    <location>
        <position position="144"/>
    </location>
    <ligand>
        <name>Mg(2+)</name>
        <dbReference type="ChEBI" id="CHEBI:18420"/>
    </ligand>
</feature>
<dbReference type="PRINTS" id="PR01910">
    <property type="entry name" value="ADSPHPHTASEB"/>
</dbReference>
<dbReference type="eggNOG" id="KOG1718">
    <property type="taxonomic scope" value="Eukaryota"/>
</dbReference>
<keyword evidence="4" id="KW-0831">Ubiquinone biosynthesis</keyword>
<reference evidence="9" key="1">
    <citation type="submission" date="2011-05" db="EMBL/GenBank/DDBJ databases">
        <authorList>
            <person name="Richards S.R."/>
            <person name="Qu J."/>
            <person name="Jiang H."/>
            <person name="Jhangiani S.N."/>
            <person name="Agravi P."/>
            <person name="Goodspeed R."/>
            <person name="Gross S."/>
            <person name="Mandapat C."/>
            <person name="Jackson L."/>
            <person name="Mathew T."/>
            <person name="Pu L."/>
            <person name="Thornton R."/>
            <person name="Saada N."/>
            <person name="Wilczek-Boney K.B."/>
            <person name="Lee S."/>
            <person name="Kovar C."/>
            <person name="Wu Y."/>
            <person name="Scherer S.E."/>
            <person name="Worley K.C."/>
            <person name="Muzny D.M."/>
            <person name="Gibbs R."/>
        </authorList>
    </citation>
    <scope>NUCLEOTIDE SEQUENCE</scope>
    <source>
        <strain evidence="9">Brora</strain>
    </source>
</reference>
<keyword evidence="4" id="KW-0479">Metal-binding</keyword>
<sequence>MSNRGRSASTTVNLEEVDKFSGQSIKWWSTNGESKALHSMNALRVPLIRDGILQDSSRKAKPLSNFNLLDVGCGGGVLSEPLARLGANVTGLDASPEMIAVAQEHAQLDRTLSTNLKYRCESVEEHLSANQERYDAIIVSEVAEHVDDLRLFLEICVNLTKENGSLFFTTINKTPLSWLLAIFTAENILKLVPRGTHSYDKLVEPAEVERILVNCGCRLNIIHGMCYNPIVNSWRWIRSTDVNYALHAIKMKNEKFVGRWGKTNFGGRVRVADTSICRISLFRAPDFDVTFEVRKFPLHGPLRGSSINKFAVSYCAISNVVLGNGCQDRVMANRKIKLHSFFSVVLVVSLILIDVSDQAETRVERRVDNERRSFDRRLVRNSIRRQVDASNAGERRFRREDRQREGRAERETRRGDRRERMYERGVSREARREDPRLIRLAPFKEMENYETRVEKIADNSSWDFSISLLLAVVGYTLMTPANAKLTKMSLKAKDEKFQTWTSNQHLRALCVTCHGRRQIGGLVRGRGVETAPRTEFGIFQQIAQLADHLYLSGARAVQSDRIVERDVTCIVNATVELPNLPIPNVDYLKVPVNDTPHSNLYNYFDVAADKIEEIRRKGGKTLVHCIAGVSRSVSLCLAYLMKYEGMSLRTAYSHVKARRPIAHPNRGFFKQLIDYEMYLFGQQSVRMIQSESAGLIPDVYADEYRNIVLMRYKK</sequence>
<feature type="binding site" evidence="4">
    <location>
        <position position="140"/>
    </location>
    <ligand>
        <name>S-adenosyl-L-methionine</name>
        <dbReference type="ChEBI" id="CHEBI:59789"/>
    </ligand>
</feature>
<keyword evidence="4" id="KW-0472">Membrane</keyword>
<dbReference type="AlphaFoldDB" id="T1J1P0"/>
<dbReference type="InterPro" id="IPR052103">
    <property type="entry name" value="Dual_spec_Phospatases"/>
</dbReference>
<feature type="binding site" evidence="4">
    <location>
        <position position="141"/>
    </location>
    <ligand>
        <name>Mg(2+)</name>
        <dbReference type="ChEBI" id="CHEBI:18420"/>
    </ligand>
</feature>
<feature type="binding site" evidence="4">
    <location>
        <position position="93"/>
    </location>
    <ligand>
        <name>S-adenosyl-L-methionine</name>
        <dbReference type="ChEBI" id="CHEBI:59789"/>
    </ligand>
</feature>
<accession>T1J1P0</accession>
<keyword evidence="4" id="KW-0489">Methyltransferase</keyword>
<dbReference type="Pfam" id="PF08241">
    <property type="entry name" value="Methyltransf_11"/>
    <property type="match status" value="1"/>
</dbReference>
<comment type="cofactor">
    <cofactor evidence="4">
        <name>Mg(2+)</name>
        <dbReference type="ChEBI" id="CHEBI:18420"/>
    </cofactor>
</comment>
<name>T1J1P0_STRMM</name>
<comment type="subunit">
    <text evidence="4">Component of a multi-subunit COQ enzyme complex.</text>
</comment>
<dbReference type="PRINTS" id="PR01908">
    <property type="entry name" value="ADSPHPHTASE"/>
</dbReference>
<feature type="compositionally biased region" description="Basic and acidic residues" evidence="5">
    <location>
        <begin position="393"/>
        <end position="425"/>
    </location>
</feature>
<dbReference type="GO" id="GO:0061542">
    <property type="term" value="F:3-demethylubiquinol 3-O-methyltransferase activity"/>
    <property type="evidence" value="ECO:0007669"/>
    <property type="project" value="UniProtKB-UniRule"/>
</dbReference>
<dbReference type="GO" id="GO:0010420">
    <property type="term" value="F:polyprenyldihydroxybenzoate methyltransferase activity"/>
    <property type="evidence" value="ECO:0007669"/>
    <property type="project" value="UniProtKB-UniRule"/>
</dbReference>